<feature type="transmembrane region" description="Helical" evidence="2">
    <location>
        <begin position="666"/>
        <end position="689"/>
    </location>
</feature>
<dbReference type="AlphaFoldDB" id="A0A3Q9GKV0"/>
<keyword evidence="2" id="KW-1133">Transmembrane helix</keyword>
<dbReference type="Pfam" id="PF20155">
    <property type="entry name" value="TMP_3"/>
    <property type="match status" value="1"/>
</dbReference>
<feature type="domain" description="Tape measure protein N-terminal" evidence="3">
    <location>
        <begin position="203"/>
        <end position="386"/>
    </location>
</feature>
<dbReference type="InterPro" id="IPR016024">
    <property type="entry name" value="ARM-type_fold"/>
</dbReference>
<dbReference type="Gene3D" id="1.25.10.10">
    <property type="entry name" value="Leucine-rich Repeat Variant"/>
    <property type="match status" value="1"/>
</dbReference>
<dbReference type="InterPro" id="IPR011989">
    <property type="entry name" value="ARM-like"/>
</dbReference>
<dbReference type="RefSeq" id="WP_053793920.1">
    <property type="nucleotide sequence ID" value="NZ_CP012649.1"/>
</dbReference>
<evidence type="ECO:0000259" key="3">
    <source>
        <dbReference type="Pfam" id="PF20155"/>
    </source>
</evidence>
<organism evidence="4 5">
    <name type="scientific">Trueperella pyogenes</name>
    <dbReference type="NCBI Taxonomy" id="1661"/>
    <lineage>
        <taxon>Bacteria</taxon>
        <taxon>Bacillati</taxon>
        <taxon>Actinomycetota</taxon>
        <taxon>Actinomycetes</taxon>
        <taxon>Actinomycetales</taxon>
        <taxon>Actinomycetaceae</taxon>
        <taxon>Trueperella</taxon>
    </lineage>
</organism>
<protein>
    <submittedName>
        <fullName evidence="4">Phage tail protein</fullName>
    </submittedName>
</protein>
<dbReference type="Gene3D" id="6.10.140.2140">
    <property type="match status" value="1"/>
</dbReference>
<feature type="transmembrane region" description="Helical" evidence="2">
    <location>
        <begin position="600"/>
        <end position="620"/>
    </location>
</feature>
<gene>
    <name evidence="4" type="ORF">EBQ10_08035</name>
</gene>
<dbReference type="OrthoDB" id="3765294at2"/>
<reference evidence="4 5" key="1">
    <citation type="submission" date="2018-11" db="EMBL/GenBank/DDBJ databases">
        <title>Multidrug-resistant genes are associated with an 42-kb island TGI1 carrying a complex class 1 integron in a Trueperella pyogenes.</title>
        <authorList>
            <person name="Dong W."/>
        </authorList>
    </citation>
    <scope>NUCLEOTIDE SEQUENCE [LARGE SCALE GENOMIC DNA]</scope>
    <source>
        <strain evidence="4 5">TP4</strain>
    </source>
</reference>
<feature type="transmembrane region" description="Helical" evidence="2">
    <location>
        <begin position="464"/>
        <end position="484"/>
    </location>
</feature>
<keyword evidence="1" id="KW-0175">Coiled coil</keyword>
<feature type="transmembrane region" description="Helical" evidence="2">
    <location>
        <begin position="565"/>
        <end position="594"/>
    </location>
</feature>
<dbReference type="NCBIfam" id="TIGR02675">
    <property type="entry name" value="tape_meas_nterm"/>
    <property type="match status" value="1"/>
</dbReference>
<name>A0A3Q9GKV0_9ACTO</name>
<keyword evidence="2" id="KW-0812">Transmembrane</keyword>
<proteinExistence type="predicted"/>
<evidence type="ECO:0000313" key="4">
    <source>
        <dbReference type="EMBL" id="AZR07246.1"/>
    </source>
</evidence>
<dbReference type="GeneID" id="97532384"/>
<evidence type="ECO:0000256" key="1">
    <source>
        <dbReference type="SAM" id="Coils"/>
    </source>
</evidence>
<dbReference type="Proteomes" id="UP000275951">
    <property type="component" value="Chromosome"/>
</dbReference>
<dbReference type="SUPFAM" id="SSF57997">
    <property type="entry name" value="Tropomyosin"/>
    <property type="match status" value="1"/>
</dbReference>
<evidence type="ECO:0000256" key="2">
    <source>
        <dbReference type="SAM" id="Phobius"/>
    </source>
</evidence>
<dbReference type="EMBL" id="CP033905">
    <property type="protein sequence ID" value="AZR07246.1"/>
    <property type="molecule type" value="Genomic_DNA"/>
</dbReference>
<keyword evidence="2" id="KW-0472">Membrane</keyword>
<feature type="transmembrane region" description="Helical" evidence="2">
    <location>
        <begin position="641"/>
        <end position="660"/>
    </location>
</feature>
<feature type="transmembrane region" description="Helical" evidence="2">
    <location>
        <begin position="531"/>
        <end position="553"/>
    </location>
</feature>
<accession>A0A3Q9GKV0</accession>
<sequence>MADSTFGLKIGLEGEREFKKAIADINREMRVLGSEMKVVASQFGKNATDADALTARNQVLGKEIEAQRSKIQALKAALDNASASFGQSDSRTQNWRIQLNNATATLNDMERELSENTTKIDQLTTAAGTSEGELKDAASGADKLSREVNELSGELDDTSGKTRIFGDVLKANLAAEAIIGGVKAIGGAIAGIGRGFAQAMKDGVAYNASMEQYTTSFTTMLGDQAKAQQLVNDLKVTAAKTPFGMEDLAKNTQTLMAFGISADEAKLRLGQLGDISQGDAQKLESLTLAFAQVSSAGKLSGQDLLQMINAGFNPLQEMSKKTGKSVGELKEEMEKGAISADMVADAFASATAEGGQFYGAMEAQSKTFSGQVSTLQDGVAGLKGALAGGLSSMLASTALPAVNSWVDALTAGFESGGVTGLLQALSTVVEQAAQFLATEVPKIGVELLKTLDTIVQSLSTMGPGIATLASTVVTTVIGGILNLLPGLLDVGVQILTALIDGIGQGLPGLLVGMAEVLAAMVQVLADNLPMILAAALQLITGLAQGLIQALPVLIEALPQIIQALVDFIIAAIPMIIDAGIQLLTSIVTALPTIIEAIVTALPQIITSIVTGLLTAIPQLIDAGIQLLTALIGALPQTIQTLVAAMPTIIAAVISALLAALPQLVDAGIRLLTSLITALPQIIGTIVGALPQIISAIVGGLASGYGQLADVGMNLVRGLWNGIQSLAGWLWNKVASWCASIWDGITDYFGIHSPSRQMAWVGDMLTRGLAGGITATGARAVDAAQAMAGDVTDTLAGLASGVSIPVAITPGGTPTSASISGLAASGSMGGVDVAAVATQAARAVIDRLDIQVRLSDGTLVGRLAPLMDRAIAGRARATSLLPA</sequence>
<evidence type="ECO:0000313" key="5">
    <source>
        <dbReference type="Proteomes" id="UP000275951"/>
    </source>
</evidence>
<feature type="coiled-coil region" evidence="1">
    <location>
        <begin position="57"/>
        <end position="161"/>
    </location>
</feature>
<dbReference type="InterPro" id="IPR013491">
    <property type="entry name" value="Tape_meas_N"/>
</dbReference>
<dbReference type="SUPFAM" id="SSF48371">
    <property type="entry name" value="ARM repeat"/>
    <property type="match status" value="1"/>
</dbReference>